<dbReference type="OrthoDB" id="9793216at2"/>
<name>A0A1Q8QZU9_9FIRM</name>
<dbReference type="InterPro" id="IPR034660">
    <property type="entry name" value="DinB/YfiT-like"/>
</dbReference>
<dbReference type="Gene3D" id="1.20.120.450">
    <property type="entry name" value="dinb family like domain"/>
    <property type="match status" value="1"/>
</dbReference>
<dbReference type="SUPFAM" id="SSF109854">
    <property type="entry name" value="DinB/YfiT-like putative metalloenzymes"/>
    <property type="match status" value="1"/>
</dbReference>
<evidence type="ECO:0000313" key="2">
    <source>
        <dbReference type="Proteomes" id="UP000186102"/>
    </source>
</evidence>
<reference evidence="1 2" key="1">
    <citation type="submission" date="2016-09" db="EMBL/GenBank/DDBJ databases">
        <title>Complete genome of Desulfosporosinus sp. OL.</title>
        <authorList>
            <person name="Mardanov A."/>
            <person name="Beletsky A."/>
            <person name="Panova A."/>
            <person name="Karnachuk O."/>
            <person name="Ravin N."/>
        </authorList>
    </citation>
    <scope>NUCLEOTIDE SEQUENCE [LARGE SCALE GENOMIC DNA]</scope>
    <source>
        <strain evidence="1 2">OL</strain>
    </source>
</reference>
<gene>
    <name evidence="1" type="ORF">DSOL_1277</name>
</gene>
<dbReference type="EMBL" id="MLBF01000006">
    <property type="protein sequence ID" value="OLN32831.1"/>
    <property type="molecule type" value="Genomic_DNA"/>
</dbReference>
<organism evidence="1 2">
    <name type="scientific">Desulfosporosinus metallidurans</name>
    <dbReference type="NCBI Taxonomy" id="1888891"/>
    <lineage>
        <taxon>Bacteria</taxon>
        <taxon>Bacillati</taxon>
        <taxon>Bacillota</taxon>
        <taxon>Clostridia</taxon>
        <taxon>Eubacteriales</taxon>
        <taxon>Desulfitobacteriaceae</taxon>
        <taxon>Desulfosporosinus</taxon>
    </lineage>
</organism>
<protein>
    <recommendedName>
        <fullName evidence="3">DinB family protein</fullName>
    </recommendedName>
</protein>
<comment type="caution">
    <text evidence="1">The sequence shown here is derived from an EMBL/GenBank/DDBJ whole genome shotgun (WGS) entry which is preliminary data.</text>
</comment>
<dbReference type="STRING" id="1888891.DSOL_1277"/>
<proteinExistence type="predicted"/>
<sequence>MKEILERLNYLIVALPLKVKQFSEQEVSEQPEKKWSKKEILGHLCDSATNNYHRFIRIQFEKLPFFLVSYDQNNWVLIHDYQTIPTDEIVDFWITINQQIIRIISNIPEGKLLYLCDIGENKYITLSELIQDYVRHMDHHLGQIFGASSI</sequence>
<keyword evidence="2" id="KW-1185">Reference proteome</keyword>
<evidence type="ECO:0008006" key="3">
    <source>
        <dbReference type="Google" id="ProtNLM"/>
    </source>
</evidence>
<dbReference type="RefSeq" id="WP_075364012.1">
    <property type="nucleotide sequence ID" value="NZ_MLBF01000006.1"/>
</dbReference>
<accession>A0A1Q8QZU9</accession>
<evidence type="ECO:0000313" key="1">
    <source>
        <dbReference type="EMBL" id="OLN32831.1"/>
    </source>
</evidence>
<dbReference type="AlphaFoldDB" id="A0A1Q8QZU9"/>
<dbReference type="Proteomes" id="UP000186102">
    <property type="component" value="Unassembled WGS sequence"/>
</dbReference>